<dbReference type="InterPro" id="IPR001054">
    <property type="entry name" value="A/G_cyclase"/>
</dbReference>
<gene>
    <name evidence="4" type="ORF">HMI46_23385</name>
</gene>
<dbReference type="Pfam" id="PF00211">
    <property type="entry name" value="Guanylate_cyc"/>
    <property type="match status" value="1"/>
</dbReference>
<dbReference type="InterPro" id="IPR050697">
    <property type="entry name" value="Adenylyl/Guanylyl_Cyclase_3/4"/>
</dbReference>
<dbReference type="Gene3D" id="3.30.70.1230">
    <property type="entry name" value="Nucleotide cyclase"/>
    <property type="match status" value="1"/>
</dbReference>
<dbReference type="CDD" id="cd07302">
    <property type="entry name" value="CHD"/>
    <property type="match status" value="1"/>
</dbReference>
<dbReference type="InterPro" id="IPR007890">
    <property type="entry name" value="CHASE2"/>
</dbReference>
<accession>A0AAP7A508</accession>
<dbReference type="Pfam" id="PF05226">
    <property type="entry name" value="CHASE2"/>
    <property type="match status" value="1"/>
</dbReference>
<dbReference type="SMART" id="SM00044">
    <property type="entry name" value="CYCc"/>
    <property type="match status" value="1"/>
</dbReference>
<dbReference type="PANTHER" id="PTHR43081">
    <property type="entry name" value="ADENYLATE CYCLASE, TERMINAL-DIFFERENTIATION SPECIFIC-RELATED"/>
    <property type="match status" value="1"/>
</dbReference>
<comment type="caution">
    <text evidence="4">The sequence shown here is derived from an EMBL/GenBank/DDBJ whole genome shotgun (WGS) entry which is preliminary data.</text>
</comment>
<keyword evidence="2" id="KW-0472">Membrane</keyword>
<reference evidence="4 5" key="1">
    <citation type="submission" date="2020-05" db="EMBL/GenBank/DDBJ databases">
        <title>Whole genome sequencing and identification of novel metabolites from Paenibacillus alvei strain JR949.</title>
        <authorList>
            <person name="Rajendhran J."/>
            <person name="Sree Pranav P."/>
            <person name="Mahalakshmi B."/>
            <person name="Karthikeyan R."/>
        </authorList>
    </citation>
    <scope>NUCLEOTIDE SEQUENCE [LARGE SCALE GENOMIC DNA]</scope>
    <source>
        <strain evidence="4 5">JR949</strain>
    </source>
</reference>
<keyword evidence="2" id="KW-1133">Transmembrane helix</keyword>
<dbReference type="InterPro" id="IPR029787">
    <property type="entry name" value="Nucleotide_cyclase"/>
</dbReference>
<comment type="similarity">
    <text evidence="1">Belongs to the adenylyl cyclase class-3 family.</text>
</comment>
<dbReference type="AlphaFoldDB" id="A0AAP7A508"/>
<keyword evidence="2" id="KW-0812">Transmembrane</keyword>
<feature type="transmembrane region" description="Helical" evidence="2">
    <location>
        <begin position="318"/>
        <end position="337"/>
    </location>
</feature>
<protein>
    <submittedName>
        <fullName evidence="4">Adenylate/guanylate cyclase domain-containing protein</fullName>
    </submittedName>
</protein>
<dbReference type="EMBL" id="JABFOR010000046">
    <property type="protein sequence ID" value="NOJ73471.1"/>
    <property type="molecule type" value="Genomic_DNA"/>
</dbReference>
<evidence type="ECO:0000313" key="5">
    <source>
        <dbReference type="Proteomes" id="UP000552038"/>
    </source>
</evidence>
<dbReference type="SMART" id="SM01080">
    <property type="entry name" value="CHASE2"/>
    <property type="match status" value="1"/>
</dbReference>
<evidence type="ECO:0000259" key="3">
    <source>
        <dbReference type="PROSITE" id="PS50125"/>
    </source>
</evidence>
<dbReference type="GO" id="GO:0035556">
    <property type="term" value="P:intracellular signal transduction"/>
    <property type="evidence" value="ECO:0007669"/>
    <property type="project" value="InterPro"/>
</dbReference>
<sequence>MRKFVVPALIVSLLTMIMVYVYTHGAGGVFHMAEQAFRDALRTKSIEQRQPDDRIKMIAIDEPSLAQLGSFPWSRSYYAELSARLMHAGARAVVIDLLMLDPSIHEEEDERLSEQLSTYPSIYLPVQVSLLPLQENAHSLEASGVERPPSSIRVADSQLGHVNVIPDGDGVIRKISLGIPDEHGKMIPSIDVLAANQLLPEDKQIRWDGLSGRWYRGEKVIPTENRDQVAFDYFSSIYGDSTDNLYGYDRQSFADVWNGTVDPSYYKNSVVLIGPYAASLSDRHMTPLSRSMTLYGVEIHANMVQSLVEGRFYKEAPFIWNVIALLLGISVVGWSASRIRGVQGVAAAIGIVFVFTIVWIGIYESGSVFIPYFTELCGMGASFVLIVAYRGREERRARQHVEDLFGRYVSPAVVMKLLESQAPVKAGGVRTDISVMFIDVRGFTPLSERLAPEVTIQLLNQYLHLCANTIFKHNGTLDKFMGDGVMAIFGAPQHLDNHAEHAVRAALELQRCAEQLRTQLLQEIELSDRFGIGIGIQSGEAIVGNVGSEKLRLDYTAIGDTVNVASRLESRALPGQIVVGKETYLRICNRFEVTSIGALQLKGKSEQVLAYEVRAEREGN</sequence>
<evidence type="ECO:0000313" key="4">
    <source>
        <dbReference type="EMBL" id="NOJ73471.1"/>
    </source>
</evidence>
<dbReference type="GO" id="GO:0009190">
    <property type="term" value="P:cyclic nucleotide biosynthetic process"/>
    <property type="evidence" value="ECO:0007669"/>
    <property type="project" value="InterPro"/>
</dbReference>
<evidence type="ECO:0000256" key="1">
    <source>
        <dbReference type="ARBA" id="ARBA00005381"/>
    </source>
</evidence>
<dbReference type="SUPFAM" id="SSF55073">
    <property type="entry name" value="Nucleotide cyclase"/>
    <property type="match status" value="1"/>
</dbReference>
<dbReference type="PROSITE" id="PS50125">
    <property type="entry name" value="GUANYLATE_CYCLASE_2"/>
    <property type="match status" value="1"/>
</dbReference>
<dbReference type="RefSeq" id="WP_171419162.1">
    <property type="nucleotide sequence ID" value="NZ_JABFOR010000046.1"/>
</dbReference>
<feature type="transmembrane region" description="Helical" evidence="2">
    <location>
        <begin position="369"/>
        <end position="389"/>
    </location>
</feature>
<feature type="domain" description="Guanylate cyclase" evidence="3">
    <location>
        <begin position="434"/>
        <end position="569"/>
    </location>
</feature>
<dbReference type="PANTHER" id="PTHR43081:SF1">
    <property type="entry name" value="ADENYLATE CYCLASE, TERMINAL-DIFFERENTIATION SPECIFIC"/>
    <property type="match status" value="1"/>
</dbReference>
<name>A0AAP7A508_PAEAL</name>
<feature type="transmembrane region" description="Helical" evidence="2">
    <location>
        <begin position="344"/>
        <end position="363"/>
    </location>
</feature>
<dbReference type="GO" id="GO:0004016">
    <property type="term" value="F:adenylate cyclase activity"/>
    <property type="evidence" value="ECO:0007669"/>
    <property type="project" value="UniProtKB-ARBA"/>
</dbReference>
<evidence type="ECO:0000256" key="2">
    <source>
        <dbReference type="SAM" id="Phobius"/>
    </source>
</evidence>
<organism evidence="4 5">
    <name type="scientific">Paenibacillus alvei</name>
    <name type="common">Bacillus alvei</name>
    <dbReference type="NCBI Taxonomy" id="44250"/>
    <lineage>
        <taxon>Bacteria</taxon>
        <taxon>Bacillati</taxon>
        <taxon>Bacillota</taxon>
        <taxon>Bacilli</taxon>
        <taxon>Bacillales</taxon>
        <taxon>Paenibacillaceae</taxon>
        <taxon>Paenibacillus</taxon>
    </lineage>
</organism>
<dbReference type="Proteomes" id="UP000552038">
    <property type="component" value="Unassembled WGS sequence"/>
</dbReference>
<proteinExistence type="inferred from homology"/>